<keyword evidence="1" id="KW-0812">Transmembrane</keyword>
<keyword evidence="1" id="KW-1133">Transmembrane helix</keyword>
<feature type="transmembrane region" description="Helical" evidence="1">
    <location>
        <begin position="68"/>
        <end position="88"/>
    </location>
</feature>
<dbReference type="RefSeq" id="XP_019615355.1">
    <property type="nucleotide sequence ID" value="XM_019759796.1"/>
</dbReference>
<evidence type="ECO:0000256" key="1">
    <source>
        <dbReference type="SAM" id="Phobius"/>
    </source>
</evidence>
<evidence type="ECO:0000313" key="3">
    <source>
        <dbReference type="RefSeq" id="XP_019615355.1"/>
    </source>
</evidence>
<name>A0A6P4XFQ2_BRABE</name>
<dbReference type="Proteomes" id="UP000515135">
    <property type="component" value="Unplaced"/>
</dbReference>
<gene>
    <name evidence="3" type="primary">LOC109463083</name>
</gene>
<keyword evidence="1" id="KW-0472">Membrane</keyword>
<accession>A0A6P4XFQ2</accession>
<reference evidence="3" key="1">
    <citation type="submission" date="2025-08" db="UniProtKB">
        <authorList>
            <consortium name="RefSeq"/>
        </authorList>
    </citation>
    <scope>IDENTIFICATION</scope>
    <source>
        <tissue evidence="3">Gonad</tissue>
    </source>
</reference>
<protein>
    <submittedName>
        <fullName evidence="3">Uncharacterized protein LOC109463083</fullName>
    </submittedName>
</protein>
<organism evidence="2 3">
    <name type="scientific">Branchiostoma belcheri</name>
    <name type="common">Amphioxus</name>
    <dbReference type="NCBI Taxonomy" id="7741"/>
    <lineage>
        <taxon>Eukaryota</taxon>
        <taxon>Metazoa</taxon>
        <taxon>Chordata</taxon>
        <taxon>Cephalochordata</taxon>
        <taxon>Leptocardii</taxon>
        <taxon>Amphioxiformes</taxon>
        <taxon>Branchiostomatidae</taxon>
        <taxon>Branchiostoma</taxon>
    </lineage>
</organism>
<keyword evidence="2" id="KW-1185">Reference proteome</keyword>
<dbReference type="KEGG" id="bbel:109463083"/>
<dbReference type="GeneID" id="109463083"/>
<proteinExistence type="predicted"/>
<dbReference type="OrthoDB" id="10646808at2759"/>
<evidence type="ECO:0000313" key="2">
    <source>
        <dbReference type="Proteomes" id="UP000515135"/>
    </source>
</evidence>
<sequence length="132" mass="14316">MPGILRQSQSARGGAAVNIPMQQSVDWRALANIAASVPNTLYVSRADVSYGAVATDNATKCCSLRKKMLQTAGIVFAMVIFFLLPYFAVKVATLSDEMAKLSEGLEALSEGLGELKKMTQLRFAKLEREIQS</sequence>
<dbReference type="AlphaFoldDB" id="A0A6P4XFQ2"/>